<dbReference type="PANTHER" id="PTHR24421:SF10">
    <property type="entry name" value="NITRATE_NITRITE SENSOR PROTEIN NARQ"/>
    <property type="match status" value="1"/>
</dbReference>
<evidence type="ECO:0000256" key="4">
    <source>
        <dbReference type="ARBA" id="ARBA00022679"/>
    </source>
</evidence>
<dbReference type="RefSeq" id="WP_107566795.1">
    <property type="nucleotide sequence ID" value="NZ_PYYB01000001.1"/>
</dbReference>
<dbReference type="SUPFAM" id="SSF55874">
    <property type="entry name" value="ATPase domain of HSP90 chaperone/DNA topoisomerase II/histidine kinase"/>
    <property type="match status" value="1"/>
</dbReference>
<keyword evidence="10" id="KW-0812">Transmembrane</keyword>
<dbReference type="EMBL" id="PYYB01000001">
    <property type="protein sequence ID" value="PTL58357.1"/>
    <property type="molecule type" value="Genomic_DNA"/>
</dbReference>
<comment type="caution">
    <text evidence="12">The sequence shown here is derived from an EMBL/GenBank/DDBJ whole genome shotgun (WGS) entry which is preliminary data.</text>
</comment>
<dbReference type="PANTHER" id="PTHR24421">
    <property type="entry name" value="NITRATE/NITRITE SENSOR PROTEIN NARX-RELATED"/>
    <property type="match status" value="1"/>
</dbReference>
<dbReference type="EC" id="2.7.13.3" evidence="2"/>
<dbReference type="Gene3D" id="1.20.5.1930">
    <property type="match status" value="1"/>
</dbReference>
<keyword evidence="5" id="KW-0547">Nucleotide-binding</keyword>
<feature type="transmembrane region" description="Helical" evidence="10">
    <location>
        <begin position="120"/>
        <end position="141"/>
    </location>
</feature>
<dbReference type="GO" id="GO:0005524">
    <property type="term" value="F:ATP binding"/>
    <property type="evidence" value="ECO:0007669"/>
    <property type="project" value="UniProtKB-KW"/>
</dbReference>
<keyword evidence="10" id="KW-1133">Transmembrane helix</keyword>
<evidence type="ECO:0000256" key="2">
    <source>
        <dbReference type="ARBA" id="ARBA00012438"/>
    </source>
</evidence>
<keyword evidence="4" id="KW-0808">Transferase</keyword>
<dbReference type="GO" id="GO:0016020">
    <property type="term" value="C:membrane"/>
    <property type="evidence" value="ECO:0007669"/>
    <property type="project" value="InterPro"/>
</dbReference>
<feature type="region of interest" description="Disordered" evidence="9">
    <location>
        <begin position="1"/>
        <end position="21"/>
    </location>
</feature>
<evidence type="ECO:0000256" key="8">
    <source>
        <dbReference type="ARBA" id="ARBA00023012"/>
    </source>
</evidence>
<reference evidence="12 13" key="1">
    <citation type="submission" date="2018-03" db="EMBL/GenBank/DDBJ databases">
        <title>Aquarubrobacter algicola gen. nov., sp. nov., a novel actinobacterium isolated from shallow eutrophic lake during the end of cyanobacterial harmful algal blooms.</title>
        <authorList>
            <person name="Chun S.J."/>
        </authorList>
    </citation>
    <scope>NUCLEOTIDE SEQUENCE [LARGE SCALE GENOMIC DNA]</scope>
    <source>
        <strain evidence="12 13">Seoho-28</strain>
    </source>
</reference>
<evidence type="ECO:0000313" key="13">
    <source>
        <dbReference type="Proteomes" id="UP000240739"/>
    </source>
</evidence>
<accession>A0A2T4UGL4</accession>
<evidence type="ECO:0000259" key="11">
    <source>
        <dbReference type="SMART" id="SM00387"/>
    </source>
</evidence>
<dbReference type="GO" id="GO:0000155">
    <property type="term" value="F:phosphorelay sensor kinase activity"/>
    <property type="evidence" value="ECO:0007669"/>
    <property type="project" value="InterPro"/>
</dbReference>
<evidence type="ECO:0000256" key="10">
    <source>
        <dbReference type="SAM" id="Phobius"/>
    </source>
</evidence>
<dbReference type="Gene3D" id="3.30.565.10">
    <property type="entry name" value="Histidine kinase-like ATPase, C-terminal domain"/>
    <property type="match status" value="1"/>
</dbReference>
<proteinExistence type="predicted"/>
<feature type="transmembrane region" description="Helical" evidence="10">
    <location>
        <begin position="31"/>
        <end position="55"/>
    </location>
</feature>
<dbReference type="InterPro" id="IPR036890">
    <property type="entry name" value="HATPase_C_sf"/>
</dbReference>
<name>A0A2T4UGL4_9ACTN</name>
<evidence type="ECO:0000313" key="12">
    <source>
        <dbReference type="EMBL" id="PTL58357.1"/>
    </source>
</evidence>
<dbReference type="InterPro" id="IPR003594">
    <property type="entry name" value="HATPase_dom"/>
</dbReference>
<dbReference type="AlphaFoldDB" id="A0A2T4UGL4"/>
<keyword evidence="3" id="KW-0597">Phosphoprotein</keyword>
<keyword evidence="13" id="KW-1185">Reference proteome</keyword>
<dbReference type="CDD" id="cd16917">
    <property type="entry name" value="HATPase_UhpB-NarQ-NarX-like"/>
    <property type="match status" value="1"/>
</dbReference>
<keyword evidence="7" id="KW-0067">ATP-binding</keyword>
<keyword evidence="10" id="KW-0472">Membrane</keyword>
<dbReference type="InterPro" id="IPR011712">
    <property type="entry name" value="Sig_transdc_His_kin_sub3_dim/P"/>
</dbReference>
<dbReference type="SMART" id="SM00387">
    <property type="entry name" value="HATPase_c"/>
    <property type="match status" value="1"/>
</dbReference>
<feature type="domain" description="Histidine kinase/HSP90-like ATPase" evidence="11">
    <location>
        <begin position="273"/>
        <end position="362"/>
    </location>
</feature>
<dbReference type="GO" id="GO:0046983">
    <property type="term" value="F:protein dimerization activity"/>
    <property type="evidence" value="ECO:0007669"/>
    <property type="project" value="InterPro"/>
</dbReference>
<gene>
    <name evidence="12" type="ORF">C7Y72_01185</name>
</gene>
<dbReference type="Pfam" id="PF02518">
    <property type="entry name" value="HATPase_c"/>
    <property type="match status" value="1"/>
</dbReference>
<dbReference type="OrthoDB" id="5242012at2"/>
<organism evidence="12 13">
    <name type="scientific">Paraconexibacter algicola</name>
    <dbReference type="NCBI Taxonomy" id="2133960"/>
    <lineage>
        <taxon>Bacteria</taxon>
        <taxon>Bacillati</taxon>
        <taxon>Actinomycetota</taxon>
        <taxon>Thermoleophilia</taxon>
        <taxon>Solirubrobacterales</taxon>
        <taxon>Paraconexibacteraceae</taxon>
        <taxon>Paraconexibacter</taxon>
    </lineage>
</organism>
<sequence>MSSVAGDLTAQQPERPPRRGRLTGLRDAHPGALISAAGLAVVVAGLACTLVWALLGADTTYWPVWVWIGGGAPVAAAAAVRVSWRIPAGPARWASAHAGVGAVAATLLACIWLLTGGGFWLAWVLFGMGLALSVHALLAFADRLPPRPREKVLSARVDELVRTRRAALDEQAIALARIERDLHDGAQARLVALSLALGRAEQRLGEDHDAAPLVRDARREATAAIAELRDLARGIAPPMLQERGLVAAVEALAHRSSVAVDVRGALPDRLPPSTERAAYFVVAESLTNVAKHAPDARATVSLFASDGALWVEVADDGPGGADPAGTGLLGLRSRVEALDGRLTVTDLDPTGTRVRAELPCAS</sequence>
<evidence type="ECO:0000256" key="9">
    <source>
        <dbReference type="SAM" id="MobiDB-lite"/>
    </source>
</evidence>
<feature type="transmembrane region" description="Helical" evidence="10">
    <location>
        <begin position="61"/>
        <end position="82"/>
    </location>
</feature>
<evidence type="ECO:0000256" key="1">
    <source>
        <dbReference type="ARBA" id="ARBA00000085"/>
    </source>
</evidence>
<feature type="transmembrane region" description="Helical" evidence="10">
    <location>
        <begin position="94"/>
        <end position="114"/>
    </location>
</feature>
<evidence type="ECO:0000256" key="3">
    <source>
        <dbReference type="ARBA" id="ARBA00022553"/>
    </source>
</evidence>
<keyword evidence="8" id="KW-0902">Two-component regulatory system</keyword>
<keyword evidence="6 12" id="KW-0418">Kinase</keyword>
<evidence type="ECO:0000256" key="5">
    <source>
        <dbReference type="ARBA" id="ARBA00022741"/>
    </source>
</evidence>
<dbReference type="Proteomes" id="UP000240739">
    <property type="component" value="Unassembled WGS sequence"/>
</dbReference>
<protein>
    <recommendedName>
        <fullName evidence="2">histidine kinase</fullName>
        <ecNumber evidence="2">2.7.13.3</ecNumber>
    </recommendedName>
</protein>
<dbReference type="InterPro" id="IPR050482">
    <property type="entry name" value="Sensor_HK_TwoCompSys"/>
</dbReference>
<evidence type="ECO:0000256" key="6">
    <source>
        <dbReference type="ARBA" id="ARBA00022777"/>
    </source>
</evidence>
<dbReference type="Pfam" id="PF07730">
    <property type="entry name" value="HisKA_3"/>
    <property type="match status" value="1"/>
</dbReference>
<evidence type="ECO:0000256" key="7">
    <source>
        <dbReference type="ARBA" id="ARBA00022840"/>
    </source>
</evidence>
<comment type="catalytic activity">
    <reaction evidence="1">
        <text>ATP + protein L-histidine = ADP + protein N-phospho-L-histidine.</text>
        <dbReference type="EC" id="2.7.13.3"/>
    </reaction>
</comment>